<comment type="similarity">
    <text evidence="11 12">Belongs to the TonB-dependent receptor family.</text>
</comment>
<evidence type="ECO:0000259" key="14">
    <source>
        <dbReference type="Pfam" id="PF00593"/>
    </source>
</evidence>
<dbReference type="GO" id="GO:0006826">
    <property type="term" value="P:iron ion transport"/>
    <property type="evidence" value="ECO:0007669"/>
    <property type="project" value="UniProtKB-KW"/>
</dbReference>
<dbReference type="GO" id="GO:0009279">
    <property type="term" value="C:cell outer membrane"/>
    <property type="evidence" value="ECO:0007669"/>
    <property type="project" value="UniProtKB-SubCell"/>
</dbReference>
<evidence type="ECO:0000256" key="8">
    <source>
        <dbReference type="ARBA" id="ARBA00023077"/>
    </source>
</evidence>
<evidence type="ECO:0000256" key="11">
    <source>
        <dbReference type="PROSITE-ProRule" id="PRU01360"/>
    </source>
</evidence>
<dbReference type="Gene3D" id="2.40.170.20">
    <property type="entry name" value="TonB-dependent receptor, beta-barrel domain"/>
    <property type="match status" value="1"/>
</dbReference>
<evidence type="ECO:0000256" key="10">
    <source>
        <dbReference type="ARBA" id="ARBA00023237"/>
    </source>
</evidence>
<protein>
    <submittedName>
        <fullName evidence="16">TonB-dependent receptor</fullName>
    </submittedName>
</protein>
<dbReference type="SUPFAM" id="SSF56935">
    <property type="entry name" value="Porins"/>
    <property type="match status" value="1"/>
</dbReference>
<evidence type="ECO:0000313" key="17">
    <source>
        <dbReference type="Proteomes" id="UP000290958"/>
    </source>
</evidence>
<feature type="domain" description="TonB-dependent receptor plug" evidence="15">
    <location>
        <begin position="60"/>
        <end position="166"/>
    </location>
</feature>
<comment type="caution">
    <text evidence="16">The sequence shown here is derived from an EMBL/GenBank/DDBJ whole genome shotgun (WGS) entry which is preliminary data.</text>
</comment>
<evidence type="ECO:0000256" key="12">
    <source>
        <dbReference type="RuleBase" id="RU003357"/>
    </source>
</evidence>
<accession>A0A4V1N359</accession>
<feature type="signal peptide" evidence="13">
    <location>
        <begin position="1"/>
        <end position="26"/>
    </location>
</feature>
<dbReference type="InterPro" id="IPR036942">
    <property type="entry name" value="Beta-barrel_TonB_sf"/>
</dbReference>
<dbReference type="RefSeq" id="WP_124809291.1">
    <property type="nucleotide sequence ID" value="NZ_SBKP01000021.1"/>
</dbReference>
<keyword evidence="7" id="KW-0406">Ion transport</keyword>
<keyword evidence="5 11" id="KW-0812">Transmembrane</keyword>
<keyword evidence="16" id="KW-0675">Receptor</keyword>
<dbReference type="Proteomes" id="UP000290958">
    <property type="component" value="Unassembled WGS sequence"/>
</dbReference>
<dbReference type="InterPro" id="IPR012910">
    <property type="entry name" value="Plug_dom"/>
</dbReference>
<keyword evidence="10 11" id="KW-0998">Cell outer membrane</keyword>
<evidence type="ECO:0000256" key="6">
    <source>
        <dbReference type="ARBA" id="ARBA00023004"/>
    </source>
</evidence>
<dbReference type="Gene3D" id="2.170.130.10">
    <property type="entry name" value="TonB-dependent receptor, plug domain"/>
    <property type="match status" value="1"/>
</dbReference>
<dbReference type="Pfam" id="PF07715">
    <property type="entry name" value="Plug"/>
    <property type="match status" value="1"/>
</dbReference>
<name>A0A4V1N359_9SPHN</name>
<evidence type="ECO:0000256" key="3">
    <source>
        <dbReference type="ARBA" id="ARBA00022452"/>
    </source>
</evidence>
<organism evidence="16 17">
    <name type="scientific">Sphingobium fluviale</name>
    <dbReference type="NCBI Taxonomy" id="2506423"/>
    <lineage>
        <taxon>Bacteria</taxon>
        <taxon>Pseudomonadati</taxon>
        <taxon>Pseudomonadota</taxon>
        <taxon>Alphaproteobacteria</taxon>
        <taxon>Sphingomonadales</taxon>
        <taxon>Sphingomonadaceae</taxon>
        <taxon>Sphingobium</taxon>
    </lineage>
</organism>
<reference evidence="17" key="1">
    <citation type="submission" date="2019-01" db="EMBL/GenBank/DDBJ databases">
        <title>Cytophagaceae bacterium strain CAR-16.</title>
        <authorList>
            <person name="Chen W.-M."/>
        </authorList>
    </citation>
    <scope>NUCLEOTIDE SEQUENCE [LARGE SCALE GENOMIC DNA]</scope>
    <source>
        <strain evidence="17">CHR27</strain>
    </source>
</reference>
<keyword evidence="9 11" id="KW-0472">Membrane</keyword>
<dbReference type="OrthoDB" id="9775095at2"/>
<feature type="domain" description="TonB-dependent receptor-like beta-barrel" evidence="14">
    <location>
        <begin position="425"/>
        <end position="812"/>
    </location>
</feature>
<dbReference type="Pfam" id="PF00593">
    <property type="entry name" value="TonB_dep_Rec_b-barrel"/>
    <property type="match status" value="1"/>
</dbReference>
<comment type="subcellular location">
    <subcellularLocation>
        <location evidence="1 11">Cell outer membrane</location>
        <topology evidence="1 11">Multi-pass membrane protein</topology>
    </subcellularLocation>
</comment>
<dbReference type="PANTHER" id="PTHR32552:SF81">
    <property type="entry name" value="TONB-DEPENDENT OUTER MEMBRANE RECEPTOR"/>
    <property type="match status" value="1"/>
</dbReference>
<keyword evidence="8 12" id="KW-0798">TonB box</keyword>
<keyword evidence="6" id="KW-0408">Iron</keyword>
<dbReference type="AlphaFoldDB" id="A0A4V1N359"/>
<dbReference type="PANTHER" id="PTHR32552">
    <property type="entry name" value="FERRICHROME IRON RECEPTOR-RELATED"/>
    <property type="match status" value="1"/>
</dbReference>
<evidence type="ECO:0000313" key="16">
    <source>
        <dbReference type="EMBL" id="RXR25252.1"/>
    </source>
</evidence>
<keyword evidence="2 11" id="KW-0813">Transport</keyword>
<sequence>MNLKTISRLMCGCTWALALIPGNVSAQAVASSNDAQAEQTSSGSEVEEIIVTARQQNESLKNVPASVAVLSADTIENTKARVAVDFVNLTSGVTIQTATTDPSDVSINIRGLNSPRDAENNIALVVDGVLKTSIASTNEPQGALAQVEILKGPQGAIYGRNASAGAIVITTKKPTPELSGQIKGRVANDNTYLMSGLLSGPITDSVGFVLNGEWTKSDGYYRNTFVGSDLHQSVYGYRGNPASVDSYNKLNLFGRILLAPSDDTEIDLKANYGRSHGGALSFNAVFQIPTLAQAFNDPIFNAKVSDHKFIFTDDTEAKHWQRTYGASMRLRQNFDFGSLIGVVAYNNNKNEYIAGGTSGAFGFFNNEPTCLRSRAATAGVVNQAPFTKYNAAFGFAMPYSPSTCDGIQGNRRTQTDVISEIRLMGGEGSSFNWQLGGSYIFIDRRVCVNLTLDTGLGGTRQCFTMDPRFPTENLTDDNYRTNVYAAFAAGDWDATDKLRLGVALRYDIEARDRINNVPVNARTRWVGNPRTGYPIGTATTPSNYFLNPGLDPAYNPSGVIAPISSTFKQLQPKITITYKPNNDLTIFGNWGIGFKAGGFNPAGTEAIINGYFNPPPPVGISAGISVPDLIKKETNSAFEIGVKGRPFNGLNFEVASFLTNVKNMQFFEFFVGDFGLLRSTSNIDKVKIYGIEGSIDYRISPIFKMFVNGNYTKSEIKKNSGRPYTVGNKSPATPDFSINGGVQMNAPVTDLVNLVGRVDFRVVGPTPFHTVQRNTTPTIFGLPATYDNSTRDTFATVNARLGVDVGSFSISAFSTNLFNKHYVEDVVIAPEFGGDFIAGGALRRFGVDLSYKF</sequence>
<gene>
    <name evidence="16" type="ORF">EQG66_14345</name>
</gene>
<feature type="chain" id="PRO_5020414008" evidence="13">
    <location>
        <begin position="27"/>
        <end position="853"/>
    </location>
</feature>
<evidence type="ECO:0000256" key="13">
    <source>
        <dbReference type="SAM" id="SignalP"/>
    </source>
</evidence>
<evidence type="ECO:0000256" key="7">
    <source>
        <dbReference type="ARBA" id="ARBA00023065"/>
    </source>
</evidence>
<evidence type="ECO:0000259" key="15">
    <source>
        <dbReference type="Pfam" id="PF07715"/>
    </source>
</evidence>
<keyword evidence="3 11" id="KW-1134">Transmembrane beta strand</keyword>
<dbReference type="InterPro" id="IPR039426">
    <property type="entry name" value="TonB-dep_rcpt-like"/>
</dbReference>
<evidence type="ECO:0000256" key="9">
    <source>
        <dbReference type="ARBA" id="ARBA00023136"/>
    </source>
</evidence>
<evidence type="ECO:0000256" key="5">
    <source>
        <dbReference type="ARBA" id="ARBA00022692"/>
    </source>
</evidence>
<evidence type="ECO:0000256" key="4">
    <source>
        <dbReference type="ARBA" id="ARBA00022496"/>
    </source>
</evidence>
<keyword evidence="4" id="KW-0410">Iron transport</keyword>
<dbReference type="InterPro" id="IPR000531">
    <property type="entry name" value="Beta-barrel_TonB"/>
</dbReference>
<dbReference type="PROSITE" id="PS52016">
    <property type="entry name" value="TONB_DEPENDENT_REC_3"/>
    <property type="match status" value="1"/>
</dbReference>
<evidence type="ECO:0000256" key="1">
    <source>
        <dbReference type="ARBA" id="ARBA00004571"/>
    </source>
</evidence>
<dbReference type="EMBL" id="SBKP01000021">
    <property type="protein sequence ID" value="RXR25252.1"/>
    <property type="molecule type" value="Genomic_DNA"/>
</dbReference>
<keyword evidence="17" id="KW-1185">Reference proteome</keyword>
<keyword evidence="13" id="KW-0732">Signal</keyword>
<dbReference type="InterPro" id="IPR037066">
    <property type="entry name" value="Plug_dom_sf"/>
</dbReference>
<evidence type="ECO:0000256" key="2">
    <source>
        <dbReference type="ARBA" id="ARBA00022448"/>
    </source>
</evidence>
<proteinExistence type="inferred from homology"/>